<sequence length="124" mass="13808">MSLSSLRLRATTTMADEFEFADKVPSSFDRRENWEGIESPGLTFLVQAPLSMLAFTFASALFNWTLFAWSKPALVVSEINRGPSSGNNIGGIERDKEKADEERLGFWGKIQEKGIGLYRLNEGG</sequence>
<proteinExistence type="predicted"/>
<dbReference type="EMBL" id="AP019304">
    <property type="protein sequence ID" value="BBH09733.1"/>
    <property type="molecule type" value="Genomic_DNA"/>
</dbReference>
<name>A0A4Y1S102_PRUDU</name>
<gene>
    <name evidence="1" type="ORF">Prudu_022316</name>
</gene>
<accession>A0A4Y1S102</accession>
<protein>
    <submittedName>
        <fullName evidence="1">Uncharacterized protein</fullName>
    </submittedName>
</protein>
<reference evidence="1" key="1">
    <citation type="journal article" date="2019" name="Science">
        <title>Mutation of a bHLH transcription factor allowed almond domestication.</title>
        <authorList>
            <person name="Sanchez-Perez R."/>
            <person name="Pavan S."/>
            <person name="Mazzeo R."/>
            <person name="Moldovan C."/>
            <person name="Aiese Cigliano R."/>
            <person name="Del Cueto J."/>
            <person name="Ricciardi F."/>
            <person name="Lotti C."/>
            <person name="Ricciardi L."/>
            <person name="Dicenta F."/>
            <person name="Lopez-Marques R.L."/>
            <person name="Lindberg Moller B."/>
        </authorList>
    </citation>
    <scope>NUCLEOTIDE SEQUENCE</scope>
</reference>
<evidence type="ECO:0000313" key="1">
    <source>
        <dbReference type="EMBL" id="BBH09733.1"/>
    </source>
</evidence>
<dbReference type="AlphaFoldDB" id="A0A4Y1S102"/>
<organism evidence="1">
    <name type="scientific">Prunus dulcis</name>
    <name type="common">Almond</name>
    <name type="synonym">Amygdalus dulcis</name>
    <dbReference type="NCBI Taxonomy" id="3755"/>
    <lineage>
        <taxon>Eukaryota</taxon>
        <taxon>Viridiplantae</taxon>
        <taxon>Streptophyta</taxon>
        <taxon>Embryophyta</taxon>
        <taxon>Tracheophyta</taxon>
        <taxon>Spermatophyta</taxon>
        <taxon>Magnoliopsida</taxon>
        <taxon>eudicotyledons</taxon>
        <taxon>Gunneridae</taxon>
        <taxon>Pentapetalae</taxon>
        <taxon>rosids</taxon>
        <taxon>fabids</taxon>
        <taxon>Rosales</taxon>
        <taxon>Rosaceae</taxon>
        <taxon>Amygdaloideae</taxon>
        <taxon>Amygdaleae</taxon>
        <taxon>Prunus</taxon>
    </lineage>
</organism>